<dbReference type="KEGG" id="ntr:B0W44_07220"/>
<protein>
    <submittedName>
        <fullName evidence="1">General stress protein</fullName>
    </submittedName>
</protein>
<dbReference type="Proteomes" id="UP000188603">
    <property type="component" value="Chromosome"/>
</dbReference>
<dbReference type="NCBIfam" id="TIGR04019">
    <property type="entry name" value="B_thiol_YtxJ"/>
    <property type="match status" value="1"/>
</dbReference>
<sequence>MPLAEWKEMKTLADWEDVLSQSESQPVFVFKHSTTCPISANAWKEFTAYLESEPREDVSYVMVKVIESRDVSNKIANDLGVKHESPQAIVVKDRKETWNRSHWDITQQSIREALS</sequence>
<dbReference type="SUPFAM" id="SSF52833">
    <property type="entry name" value="Thioredoxin-like"/>
    <property type="match status" value="1"/>
</dbReference>
<dbReference type="Pfam" id="PF11009">
    <property type="entry name" value="BrxC"/>
    <property type="match status" value="1"/>
</dbReference>
<gene>
    <name evidence="1" type="ORF">B0W44_07220</name>
</gene>
<dbReference type="InterPro" id="IPR022551">
    <property type="entry name" value="BrxC"/>
</dbReference>
<dbReference type="InterPro" id="IPR036249">
    <property type="entry name" value="Thioredoxin-like_sf"/>
</dbReference>
<evidence type="ECO:0000313" key="2">
    <source>
        <dbReference type="Proteomes" id="UP000188603"/>
    </source>
</evidence>
<keyword evidence="2" id="KW-1185">Reference proteome</keyword>
<evidence type="ECO:0000313" key="1">
    <source>
        <dbReference type="EMBL" id="AQS55604.1"/>
    </source>
</evidence>
<dbReference type="Gene3D" id="3.40.30.10">
    <property type="entry name" value="Glutaredoxin"/>
    <property type="match status" value="1"/>
</dbReference>
<dbReference type="OrthoDB" id="677051at2"/>
<proteinExistence type="predicted"/>
<reference evidence="1 2" key="1">
    <citation type="journal article" date="2015" name="Int. J. Syst. Evol. Microbiol.">
        <title>Novibacillus thermophilus gen. nov., sp. nov., a Gram-staining-negative and moderately thermophilic member of the family Thermoactinomycetaceae.</title>
        <authorList>
            <person name="Yang G."/>
            <person name="Chen J."/>
            <person name="Zhou S."/>
        </authorList>
    </citation>
    <scope>NUCLEOTIDE SEQUENCE [LARGE SCALE GENOMIC DNA]</scope>
    <source>
        <strain evidence="1 2">SG-1</strain>
    </source>
</reference>
<accession>A0A1U9K6E3</accession>
<dbReference type="RefSeq" id="WP_077719471.1">
    <property type="nucleotide sequence ID" value="NZ_CP019699.1"/>
</dbReference>
<dbReference type="STRING" id="1471761.B0W44_07220"/>
<dbReference type="EMBL" id="CP019699">
    <property type="protein sequence ID" value="AQS55604.1"/>
    <property type="molecule type" value="Genomic_DNA"/>
</dbReference>
<organism evidence="1 2">
    <name type="scientific">Novibacillus thermophilus</name>
    <dbReference type="NCBI Taxonomy" id="1471761"/>
    <lineage>
        <taxon>Bacteria</taxon>
        <taxon>Bacillati</taxon>
        <taxon>Bacillota</taxon>
        <taxon>Bacilli</taxon>
        <taxon>Bacillales</taxon>
        <taxon>Thermoactinomycetaceae</taxon>
        <taxon>Novibacillus</taxon>
    </lineage>
</organism>
<name>A0A1U9K6E3_9BACL</name>
<dbReference type="AlphaFoldDB" id="A0A1U9K6E3"/>